<comment type="caution">
    <text evidence="1">The sequence shown here is derived from an EMBL/GenBank/DDBJ whole genome shotgun (WGS) entry which is preliminary data.</text>
</comment>
<gene>
    <name evidence="1" type="ORF">D0Y65_004499</name>
</gene>
<protein>
    <submittedName>
        <fullName evidence="1">Uncharacterized protein</fullName>
    </submittedName>
</protein>
<organism evidence="1 2">
    <name type="scientific">Glycine soja</name>
    <name type="common">Wild soybean</name>
    <dbReference type="NCBI Taxonomy" id="3848"/>
    <lineage>
        <taxon>Eukaryota</taxon>
        <taxon>Viridiplantae</taxon>
        <taxon>Streptophyta</taxon>
        <taxon>Embryophyta</taxon>
        <taxon>Tracheophyta</taxon>
        <taxon>Spermatophyta</taxon>
        <taxon>Magnoliopsida</taxon>
        <taxon>eudicotyledons</taxon>
        <taxon>Gunneridae</taxon>
        <taxon>Pentapetalae</taxon>
        <taxon>rosids</taxon>
        <taxon>fabids</taxon>
        <taxon>Fabales</taxon>
        <taxon>Fabaceae</taxon>
        <taxon>Papilionoideae</taxon>
        <taxon>50 kb inversion clade</taxon>
        <taxon>NPAAA clade</taxon>
        <taxon>indigoferoid/millettioid clade</taxon>
        <taxon>Phaseoleae</taxon>
        <taxon>Glycine</taxon>
        <taxon>Glycine subgen. Soja</taxon>
    </lineage>
</organism>
<proteinExistence type="predicted"/>
<name>A0A445LRD8_GLYSO</name>
<dbReference type="Proteomes" id="UP000289340">
    <property type="component" value="Chromosome 2"/>
</dbReference>
<accession>A0A445LRD8</accession>
<evidence type="ECO:0000313" key="2">
    <source>
        <dbReference type="Proteomes" id="UP000289340"/>
    </source>
</evidence>
<reference evidence="1 2" key="1">
    <citation type="submission" date="2018-09" db="EMBL/GenBank/DDBJ databases">
        <title>A high-quality reference genome of wild soybean provides a powerful tool to mine soybean genomes.</title>
        <authorList>
            <person name="Xie M."/>
            <person name="Chung C.Y.L."/>
            <person name="Li M.-W."/>
            <person name="Wong F.-L."/>
            <person name="Chan T.-F."/>
            <person name="Lam H.-M."/>
        </authorList>
    </citation>
    <scope>NUCLEOTIDE SEQUENCE [LARGE SCALE GENOMIC DNA]</scope>
    <source>
        <strain evidence="2">cv. W05</strain>
        <tissue evidence="1">Hypocotyl of etiolated seedlings</tissue>
    </source>
</reference>
<keyword evidence="2" id="KW-1185">Reference proteome</keyword>
<sequence length="461" mass="52088">MTKLTTFYFSHFSVELHGGKIVASVLPIEEGQGRLHSKEKEPIGSEVWAKRGNATKPRATRGGRQRKEDFHTTDGLELWEGSDMLVETTNEAWLSKSLVGRLHEPEKIIDLQDMFILDALSSIKAQYIGDNRVLLIGHDSDILLLDISNNRLVWVRYKRLLLNTWNEVGFGRVVVPIGETRDSNDWDSNKNGHEEGFLVMEATIEALLAKKALSLGRVGALIESSMGKANTGLSNLSPILPTQRKGFVDVSETQYMNPLLDDPTNITGVTQELNIICISVDAVVSNQSLMVREPMADDGDLVLKVIDVAIRPPITPPKCKALRKQLLGSRKGCSKEPMKELPKPYKIIWTHSKFDSGPRSSSECQGSQWIKDNQQEAKGTFMFKEKLRILKSNMKEWIKINYGDLETKCFEIKTKIMTLDLKVEQQDLSVEEVAKKGDLTRDLRRWMYRHESLLAQKARVT</sequence>
<dbReference type="AlphaFoldDB" id="A0A445LRD8"/>
<evidence type="ECO:0000313" key="1">
    <source>
        <dbReference type="EMBL" id="RZC25826.1"/>
    </source>
</evidence>
<dbReference type="EMBL" id="QZWG01000002">
    <property type="protein sequence ID" value="RZC25826.1"/>
    <property type="molecule type" value="Genomic_DNA"/>
</dbReference>